<dbReference type="EC" id="2.4.1.11" evidence="6"/>
<keyword evidence="7" id="KW-1185">Reference proteome</keyword>
<organism evidence="6 7">
    <name type="scientific">Isoptericola dokdonensis DS-3</name>
    <dbReference type="NCBI Taxonomy" id="1300344"/>
    <lineage>
        <taxon>Bacteria</taxon>
        <taxon>Bacillati</taxon>
        <taxon>Actinomycetota</taxon>
        <taxon>Actinomycetes</taxon>
        <taxon>Micrococcales</taxon>
        <taxon>Promicromonosporaceae</taxon>
        <taxon>Isoptericola</taxon>
    </lineage>
</organism>
<evidence type="ECO:0000259" key="4">
    <source>
        <dbReference type="Pfam" id="PF00534"/>
    </source>
</evidence>
<dbReference type="Pfam" id="PF00534">
    <property type="entry name" value="Glycos_transf_1"/>
    <property type="match status" value="1"/>
</dbReference>
<feature type="domain" description="Glycosyl transferase family 1" evidence="4">
    <location>
        <begin position="199"/>
        <end position="353"/>
    </location>
</feature>
<feature type="domain" description="Glycosyltransferase subfamily 4-like N-terminal" evidence="5">
    <location>
        <begin position="15"/>
        <end position="187"/>
    </location>
</feature>
<dbReference type="KEGG" id="ido:I598_3217"/>
<evidence type="ECO:0000313" key="7">
    <source>
        <dbReference type="Proteomes" id="UP000076794"/>
    </source>
</evidence>
<dbReference type="SUPFAM" id="SSF53756">
    <property type="entry name" value="UDP-Glycosyltransferase/glycogen phosphorylase"/>
    <property type="match status" value="1"/>
</dbReference>
<evidence type="ECO:0000256" key="1">
    <source>
        <dbReference type="ARBA" id="ARBA00022676"/>
    </source>
</evidence>
<dbReference type="GO" id="GO:0004373">
    <property type="term" value="F:alpha-1,4-glucan glucosyltransferase (UDP-glucose donor) activity"/>
    <property type="evidence" value="ECO:0007669"/>
    <property type="project" value="UniProtKB-EC"/>
</dbReference>
<dbReference type="CDD" id="cd03801">
    <property type="entry name" value="GT4_PimA-like"/>
    <property type="match status" value="1"/>
</dbReference>
<keyword evidence="2 6" id="KW-0808">Transferase</keyword>
<evidence type="ECO:0000313" key="6">
    <source>
        <dbReference type="EMBL" id="ANC32727.1"/>
    </source>
</evidence>
<dbReference type="Pfam" id="PF13439">
    <property type="entry name" value="Glyco_transf_4"/>
    <property type="match status" value="1"/>
</dbReference>
<dbReference type="PATRIC" id="fig|1300344.3.peg.3236"/>
<proteinExistence type="predicted"/>
<keyword evidence="1 6" id="KW-0328">Glycosyltransferase</keyword>
<dbReference type="Gene3D" id="3.40.50.2000">
    <property type="entry name" value="Glycogen Phosphorylase B"/>
    <property type="match status" value="2"/>
</dbReference>
<accession>A0A161IGK9</accession>
<dbReference type="InterPro" id="IPR050194">
    <property type="entry name" value="Glycosyltransferase_grp1"/>
</dbReference>
<sequence>MAPVVLVSSSFRPRVGGVEEHVLNVARTLRARGTDVVVWTVDQGDDVPRQVDGVPVRVLPCPMPARSVRSLASFALRAPVAAARWAAALLRDRPRVLHVHCFGPNGPWATAAAALARRPLVLTAHGETFMDAHRVFDTSALLRRALSTALRRADVVTACSGAAAQDLARFGADPDAVEVVFNGIDATEPAGDAPPGLPRRYVLALGRLVENKGFDLLVEAFAAARLPQDVHLVVAGTGPAARTVLDRAAARGVADRVHLPGRLDRGQVVTVTAAAVALVVPSRVEAFGIVVLEGWRAGVPVVATTHGGPPEFVADGETGLLVDPTDTAALAAALETVVGDPATAGRIGRAGRARLADFTWDTVVDRYEAGYRRAESRRRKPRSRRRDGTSTSR</sequence>
<feature type="region of interest" description="Disordered" evidence="3">
    <location>
        <begin position="371"/>
        <end position="393"/>
    </location>
</feature>
<evidence type="ECO:0000256" key="2">
    <source>
        <dbReference type="ARBA" id="ARBA00022679"/>
    </source>
</evidence>
<name>A0A161IGK9_9MICO</name>
<dbReference type="STRING" id="1300344.I598_3217"/>
<dbReference type="AlphaFoldDB" id="A0A161IGK9"/>
<gene>
    <name evidence="6" type="ORF">I598_3217</name>
</gene>
<dbReference type="GO" id="GO:1901137">
    <property type="term" value="P:carbohydrate derivative biosynthetic process"/>
    <property type="evidence" value="ECO:0007669"/>
    <property type="project" value="UniProtKB-ARBA"/>
</dbReference>
<dbReference type="InterPro" id="IPR028098">
    <property type="entry name" value="Glyco_trans_4-like_N"/>
</dbReference>
<dbReference type="EMBL" id="CP014209">
    <property type="protein sequence ID" value="ANC32727.1"/>
    <property type="molecule type" value="Genomic_DNA"/>
</dbReference>
<dbReference type="RefSeq" id="WP_068204090.1">
    <property type="nucleotide sequence ID" value="NZ_CP014209.1"/>
</dbReference>
<evidence type="ECO:0000259" key="5">
    <source>
        <dbReference type="Pfam" id="PF13439"/>
    </source>
</evidence>
<dbReference type="PANTHER" id="PTHR45947:SF13">
    <property type="entry name" value="TRANSFERASE"/>
    <property type="match status" value="1"/>
</dbReference>
<evidence type="ECO:0000256" key="3">
    <source>
        <dbReference type="SAM" id="MobiDB-lite"/>
    </source>
</evidence>
<protein>
    <submittedName>
        <fullName evidence="6">Glycogen synthase</fullName>
        <ecNumber evidence="6">2.4.1.11</ecNumber>
    </submittedName>
</protein>
<dbReference type="InterPro" id="IPR001296">
    <property type="entry name" value="Glyco_trans_1"/>
</dbReference>
<feature type="compositionally biased region" description="Basic residues" evidence="3">
    <location>
        <begin position="375"/>
        <end position="385"/>
    </location>
</feature>
<reference evidence="6 7" key="1">
    <citation type="submission" date="2016-01" db="EMBL/GenBank/DDBJ databases">
        <title>Complete genome sequence of a soil Actinobacterium, Isoptericola dokdonensis DS-3.</title>
        <authorList>
            <person name="Kwon S.-K."/>
            <person name="Kim J.F."/>
        </authorList>
    </citation>
    <scope>NUCLEOTIDE SEQUENCE [LARGE SCALE GENOMIC DNA]</scope>
    <source>
        <strain evidence="6 7">DS-3</strain>
    </source>
</reference>
<dbReference type="Proteomes" id="UP000076794">
    <property type="component" value="Chromosome"/>
</dbReference>
<dbReference type="PANTHER" id="PTHR45947">
    <property type="entry name" value="SULFOQUINOVOSYL TRANSFERASE SQD2"/>
    <property type="match status" value="1"/>
</dbReference>